<protein>
    <submittedName>
        <fullName evidence="1">Tannase</fullName>
    </submittedName>
</protein>
<dbReference type="InterPro" id="IPR049492">
    <property type="entry name" value="BD-FAE-like_dom"/>
</dbReference>
<gene>
    <name evidence="1" type="primary">tanL</name>
    <name evidence="1" type="ORF">CE91St55_26330</name>
</gene>
<dbReference type="InterPro" id="IPR029058">
    <property type="entry name" value="AB_hydrolase_fold"/>
</dbReference>
<dbReference type="EMBL" id="BQNJ01000001">
    <property type="protein sequence ID" value="GKH00652.1"/>
    <property type="molecule type" value="Genomic_DNA"/>
</dbReference>
<dbReference type="NCBIfam" id="NF041556">
    <property type="entry name" value="tannase_B"/>
    <property type="match status" value="1"/>
</dbReference>
<dbReference type="Proteomes" id="UP001055091">
    <property type="component" value="Unassembled WGS sequence"/>
</dbReference>
<dbReference type="Pfam" id="PF20434">
    <property type="entry name" value="BD-FAE"/>
    <property type="match status" value="1"/>
</dbReference>
<evidence type="ECO:0000313" key="2">
    <source>
        <dbReference type="Proteomes" id="UP001055091"/>
    </source>
</evidence>
<comment type="caution">
    <text evidence="1">The sequence shown here is derived from an EMBL/GenBank/DDBJ whole genome shotgun (WGS) entry which is preliminary data.</text>
</comment>
<accession>A0A413WZC0</accession>
<dbReference type="SUPFAM" id="SSF53474">
    <property type="entry name" value="alpha/beta-Hydrolases"/>
    <property type="match status" value="2"/>
</dbReference>
<dbReference type="Gene3D" id="3.40.50.1820">
    <property type="entry name" value="alpha/beta hydrolase"/>
    <property type="match status" value="1"/>
</dbReference>
<name>A0A413WZC0_9FIRM</name>
<evidence type="ECO:0000313" key="1">
    <source>
        <dbReference type="EMBL" id="GKH00652.1"/>
    </source>
</evidence>
<proteinExistence type="predicted"/>
<dbReference type="RefSeq" id="WP_006774177.1">
    <property type="nucleotide sequence ID" value="NZ_BQNJ01000001.1"/>
</dbReference>
<dbReference type="GeneID" id="93148072"/>
<sequence length="506" mass="56242">MKQDYKEYEEKIKMNDNLKFDAERGETRTYEAAGKKITCRAYLGIVYCERPADPVQKLNIFVPEVYDRGGMIGGYTKLTAPIFVPNTVGGYLPGPAEEPGLNIRTGMPNSIFAALEHGCVVVSGGVRGRTSGMKSTEFFEGGKVDDTGQDNGKMVGKAPALIVDMKAVIRYIRHNRGLIPGNTERIITSGTSAGGALSALAGATGNSRDYVPYLKEIGAADERDDVFAANCYCPIHNLENSDSAYEWQFGGIRDYCRTRHKKTEHGIVRIQEDGTMTDRQMELSGKLQKLFPAYLNSLKLKDENGNSLNLDENGEGSFLEYIKGEILKSAGRELAFHETANHLSGLSAPGSAVNTFPALKILGERVVGLDWKAYMKEITRMKPAPAFDATDLKSPENEEFGSMDMEARHFSEFSMEYTETEAEMAPEQLIRMLNPTKYIGKADTAKHWRIRHGSFDRDTSFAIPVILALLLKNKGYDVDFLLPWGLPHSGDYDLQELFTWIDTICR</sequence>
<reference evidence="1" key="1">
    <citation type="submission" date="2022-01" db="EMBL/GenBank/DDBJ databases">
        <title>Novel bile acid biosynthetic pathways are enriched in the microbiome of centenarians.</title>
        <authorList>
            <person name="Sato Y."/>
            <person name="Atarashi K."/>
            <person name="Plichta R.D."/>
            <person name="Arai Y."/>
            <person name="Sasajima S."/>
            <person name="Kearney M.S."/>
            <person name="Suda W."/>
            <person name="Takeshita K."/>
            <person name="Sasaki T."/>
            <person name="Okamoto S."/>
            <person name="Skelly N.A."/>
            <person name="Okamura Y."/>
            <person name="Vlamakis H."/>
            <person name="Li Y."/>
            <person name="Tanoue T."/>
            <person name="Takei H."/>
            <person name="Nittono H."/>
            <person name="Narushima S."/>
            <person name="Irie J."/>
            <person name="Itoh H."/>
            <person name="Moriya K."/>
            <person name="Sugiura Y."/>
            <person name="Suematsu M."/>
            <person name="Moritoki N."/>
            <person name="Shibata S."/>
            <person name="Littman R.D."/>
            <person name="Fischbach A.M."/>
            <person name="Uwamino Y."/>
            <person name="Inoue T."/>
            <person name="Honda A."/>
            <person name="Hattori M."/>
            <person name="Murai T."/>
            <person name="Xavier J.R."/>
            <person name="Hirose N."/>
            <person name="Honda K."/>
        </authorList>
    </citation>
    <scope>NUCLEOTIDE SEQUENCE</scope>
    <source>
        <strain evidence="1">CE91-St55</strain>
    </source>
</reference>
<dbReference type="AlphaFoldDB" id="A0A413WZC0"/>
<dbReference type="InterPro" id="IPR048124">
    <property type="entry name" value="Tannase_B"/>
</dbReference>
<organism evidence="1 2">
    <name type="scientific">Hungatella hathewayi</name>
    <dbReference type="NCBI Taxonomy" id="154046"/>
    <lineage>
        <taxon>Bacteria</taxon>
        <taxon>Bacillati</taxon>
        <taxon>Bacillota</taxon>
        <taxon>Clostridia</taxon>
        <taxon>Lachnospirales</taxon>
        <taxon>Lachnospiraceae</taxon>
        <taxon>Hungatella</taxon>
    </lineage>
</organism>